<dbReference type="OrthoDB" id="40186at10239"/>
<protein>
    <submittedName>
        <fullName evidence="1">Uncharacterized protein</fullName>
    </submittedName>
</protein>
<dbReference type="EMBL" id="GU071086">
    <property type="protein sequence ID" value="ADB03951.1"/>
    <property type="molecule type" value="Genomic_DNA"/>
</dbReference>
<dbReference type="KEGG" id="vg:8746407"/>
<accession>D2XAH4</accession>
<dbReference type="GeneID" id="8746407"/>
<proteinExistence type="predicted"/>
<gene>
    <name evidence="1" type="ORF">MAR_ORF170</name>
</gene>
<evidence type="ECO:0000313" key="1">
    <source>
        <dbReference type="EMBL" id="ADB03951.1"/>
    </source>
</evidence>
<dbReference type="RefSeq" id="YP_003406913.1">
    <property type="nucleotide sequence ID" value="NC_013756.1"/>
</dbReference>
<name>D2XAH4_GBMV</name>
<keyword evidence="2" id="KW-1185">Reference proteome</keyword>
<reference evidence="1 2" key="1">
    <citation type="journal article" date="2009" name="Proc. Natl. Acad. Sci. U.S.A.">
        <title>Giant Marseillevirus highlights the role of amoebae as a melting pot in emergence of chimeric microorganisms.</title>
        <authorList>
            <person name="Boyer M."/>
            <person name="Yutin N."/>
            <person name="Pagnier I."/>
            <person name="Barrassi L."/>
            <person name="Fournous G."/>
            <person name="Espinosa L."/>
            <person name="Robert C."/>
            <person name="Azza S."/>
            <person name="Sun S."/>
            <person name="Rossmann M.G."/>
            <person name="Suzan-Monti M."/>
            <person name="La Scola B."/>
            <person name="Koonin E.V."/>
            <person name="Raoult D."/>
        </authorList>
    </citation>
    <scope>NUCLEOTIDE SEQUENCE [LARGE SCALE GENOMIC DNA]</scope>
    <source>
        <strain evidence="1 2">T19</strain>
    </source>
</reference>
<organismHost>
    <name type="scientific">Acanthamoeba</name>
    <dbReference type="NCBI Taxonomy" id="5754"/>
</organismHost>
<organism evidence="1 2">
    <name type="scientific">Marseillevirus marseillevirus</name>
    <name type="common">GBM</name>
    <dbReference type="NCBI Taxonomy" id="694581"/>
    <lineage>
        <taxon>Viruses</taxon>
        <taxon>Varidnaviria</taxon>
        <taxon>Bamfordvirae</taxon>
        <taxon>Nucleocytoviricota</taxon>
        <taxon>Megaviricetes</taxon>
        <taxon>Pimascovirales</taxon>
        <taxon>Pimascovirales incertae sedis</taxon>
        <taxon>Marseilleviridae</taxon>
        <taxon>Marseillevirus</taxon>
        <taxon>Marseillevirus massiliense</taxon>
    </lineage>
</organism>
<sequence>MEAYLQQQNCTVVRSFMSQENGGKWELFAECPCTPQGDFGKRKIPGKCILDLKAVFVPENKD</sequence>
<evidence type="ECO:0000313" key="2">
    <source>
        <dbReference type="Proteomes" id="UP000029780"/>
    </source>
</evidence>
<dbReference type="Proteomes" id="UP000029780">
    <property type="component" value="Segment"/>
</dbReference>